<name>A0A218MKI4_9VIRU</name>
<reference evidence="1" key="1">
    <citation type="submission" date="2016-10" db="EMBL/GenBank/DDBJ databases">
        <authorList>
            <person name="Varghese N."/>
        </authorList>
    </citation>
    <scope>NUCLEOTIDE SEQUENCE</scope>
</reference>
<evidence type="ECO:0000313" key="1">
    <source>
        <dbReference type="EMBL" id="ASE99789.1"/>
    </source>
</evidence>
<accession>A0A218MKI4</accession>
<proteinExistence type="predicted"/>
<dbReference type="EMBL" id="KY052795">
    <property type="protein sequence ID" value="ASE99789.1"/>
    <property type="molecule type" value="Genomic_DNA"/>
</dbReference>
<reference evidence="1" key="2">
    <citation type="journal article" date="2017" name="Nat. Commun.">
        <title>Single-virus genomics reveals hidden cosmopolitan and abundant viruses.</title>
        <authorList>
            <person name="Martinez-Hernandez F."/>
            <person name="Fornas O."/>
            <person name="Lluesma Gomez M."/>
            <person name="Bolduc B."/>
            <person name="de la Cruz Pena M.J."/>
            <person name="Martinez J.M."/>
            <person name="Anton J."/>
            <person name="Gasol J.M."/>
            <person name="Rosselli R."/>
            <person name="Rodriguez-Valera F."/>
            <person name="Sullivan M.B."/>
            <person name="Acinas S.G."/>
            <person name="Martinez-Garcia M."/>
        </authorList>
    </citation>
    <scope>NUCLEOTIDE SEQUENCE</scope>
</reference>
<organism evidence="1">
    <name type="scientific">uncultured virus</name>
    <dbReference type="NCBI Taxonomy" id="340016"/>
    <lineage>
        <taxon>Viruses</taxon>
        <taxon>environmental samples</taxon>
    </lineage>
</organism>
<sequence>MQTKLKQLELPLKNTDTKSDFDLEGWEPESEEVLVFESEDDGEVFEFVLEPKAN</sequence>
<protein>
    <submittedName>
        <fullName evidence="1">Uncharacterized protein</fullName>
    </submittedName>
</protein>